<gene>
    <name evidence="1" type="ORF">ACFPYJ_00385</name>
</gene>
<comment type="caution">
    <text evidence="1">The sequence shown here is derived from an EMBL/GenBank/DDBJ whole genome shotgun (WGS) entry which is preliminary data.</text>
</comment>
<organism evidence="1 2">
    <name type="scientific">Paenibacillus solisilvae</name>
    <dbReference type="NCBI Taxonomy" id="2486751"/>
    <lineage>
        <taxon>Bacteria</taxon>
        <taxon>Bacillati</taxon>
        <taxon>Bacillota</taxon>
        <taxon>Bacilli</taxon>
        <taxon>Bacillales</taxon>
        <taxon>Paenibacillaceae</taxon>
        <taxon>Paenibacillus</taxon>
    </lineage>
</organism>
<sequence>MDRSNIIRIHECKLSKNGDIIPPVDGFSRQVLANLKTTCEAYDKEELIKEIPYQPASTLPFHNVYLAFYAGSYGVAMILQYAVTYAITKEEKYGYKAKAWLLSSITWDEERFSLYCSSRLMHAIIAGVDWIQDLLSDDEIERAYGYIRKLCLHHEEQAMSMITGKETGGHANLYASCFGLACLALISADMEPKARDWLKAVIGKFKTNLFPHDVKMDGTYQPDGNWCIEYAFRYKFIFLDALRLVTGEDLIKEYQEDLIRPLRYLKYAYMGDGQVPVKDIYGPNENMLDVYQINTCGSLFLRFASFTRDPYLQWIGMSNPVAGRTNAFGNRVKGGHRFLYPVGYSDYLWYDPSVEPQFTPPEELAKLFPVGELAILRTRYGNGLTLAYQGRRGNVMYESPDLIVNKNGRSMFCKVPVKDSLPLSEANGPAAGGGEMERKGVIEKLIQLGEKDILRIKGFLTRQQITFSREDESIDITVSRRKRNAKEASLQHDVSGQYLRLRGEGYLQYDAPNNFNPDQGVLQMEFRLSRKPSKSEKYPAVLFSIGQHLKYTFGNAMFIGFLEEGRLGVKFKDSEGRWLFAHLSSEVPAINPGYWYFISVYWNNLNTTKANPICGIVIGEYHAEARLTMPNDKAFHCIPNTTMWVGGSVQMPDSFANADIRMIKIYGKCHQGFTNGRVPNERDLLFETDYRKGMNAVYAKGKGEEIAEAGLEYRFHAQECEGKQVIVHKDYVQILNEGESVYIVGKDVEIQTETLPYLRSGFAGLSFEEEPNQPISKRIVIIPREGQSNLNFQIITKRPEEN</sequence>
<dbReference type="SUPFAM" id="SSF49899">
    <property type="entry name" value="Concanavalin A-like lectins/glucanases"/>
    <property type="match status" value="1"/>
</dbReference>
<dbReference type="Gene3D" id="1.50.10.100">
    <property type="entry name" value="Chondroitin AC/alginate lyase"/>
    <property type="match status" value="1"/>
</dbReference>
<dbReference type="InterPro" id="IPR013320">
    <property type="entry name" value="ConA-like_dom_sf"/>
</dbReference>
<accession>A0ABW0VST6</accession>
<protein>
    <recommendedName>
        <fullName evidence="3">DUF4962 domain-containing protein</fullName>
    </recommendedName>
</protein>
<keyword evidence="2" id="KW-1185">Reference proteome</keyword>
<proteinExistence type="predicted"/>
<dbReference type="SUPFAM" id="SSF48230">
    <property type="entry name" value="Chondroitin AC/alginate lyase"/>
    <property type="match status" value="1"/>
</dbReference>
<dbReference type="Proteomes" id="UP001596047">
    <property type="component" value="Unassembled WGS sequence"/>
</dbReference>
<evidence type="ECO:0000313" key="1">
    <source>
        <dbReference type="EMBL" id="MFC5647606.1"/>
    </source>
</evidence>
<dbReference type="EMBL" id="JBHSOW010000004">
    <property type="protein sequence ID" value="MFC5647606.1"/>
    <property type="molecule type" value="Genomic_DNA"/>
</dbReference>
<name>A0ABW0VST6_9BACL</name>
<dbReference type="InterPro" id="IPR008929">
    <property type="entry name" value="Chondroitin_lyas"/>
</dbReference>
<dbReference type="RefSeq" id="WP_379186053.1">
    <property type="nucleotide sequence ID" value="NZ_JBHSOW010000004.1"/>
</dbReference>
<reference evidence="2" key="1">
    <citation type="journal article" date="2019" name="Int. J. Syst. Evol. Microbiol.">
        <title>The Global Catalogue of Microorganisms (GCM) 10K type strain sequencing project: providing services to taxonomists for standard genome sequencing and annotation.</title>
        <authorList>
            <consortium name="The Broad Institute Genomics Platform"/>
            <consortium name="The Broad Institute Genome Sequencing Center for Infectious Disease"/>
            <person name="Wu L."/>
            <person name="Ma J."/>
        </authorList>
    </citation>
    <scope>NUCLEOTIDE SEQUENCE [LARGE SCALE GENOMIC DNA]</scope>
    <source>
        <strain evidence="2">CGMCC 1.3240</strain>
    </source>
</reference>
<evidence type="ECO:0000313" key="2">
    <source>
        <dbReference type="Proteomes" id="UP001596047"/>
    </source>
</evidence>
<evidence type="ECO:0008006" key="3">
    <source>
        <dbReference type="Google" id="ProtNLM"/>
    </source>
</evidence>